<evidence type="ECO:0000256" key="1">
    <source>
        <dbReference type="ARBA" id="ARBA00004448"/>
    </source>
</evidence>
<feature type="repeat" description="Solcar" evidence="8">
    <location>
        <begin position="103"/>
        <end position="180"/>
    </location>
</feature>
<reference evidence="10 11" key="1">
    <citation type="journal article" date="2023" name="BMC Biol.">
        <title>The compact genome of the sponge Oopsacas minuta (Hexactinellida) is lacking key metazoan core genes.</title>
        <authorList>
            <person name="Santini S."/>
            <person name="Schenkelaars Q."/>
            <person name="Jourda C."/>
            <person name="Duchesne M."/>
            <person name="Belahbib H."/>
            <person name="Rocher C."/>
            <person name="Selva M."/>
            <person name="Riesgo A."/>
            <person name="Vervoort M."/>
            <person name="Leys S.P."/>
            <person name="Kodjabachian L."/>
            <person name="Le Bivic A."/>
            <person name="Borchiellini C."/>
            <person name="Claverie J.M."/>
            <person name="Renard E."/>
        </authorList>
    </citation>
    <scope>NUCLEOTIDE SEQUENCE [LARGE SCALE GENOMIC DNA]</scope>
    <source>
        <strain evidence="10">SPO-2</strain>
    </source>
</reference>
<dbReference type="InterPro" id="IPR023395">
    <property type="entry name" value="MCP_dom_sf"/>
</dbReference>
<dbReference type="Proteomes" id="UP001165289">
    <property type="component" value="Unassembled WGS sequence"/>
</dbReference>
<keyword evidence="5" id="KW-1133">Transmembrane helix</keyword>
<accession>A0AAV7JD73</accession>
<dbReference type="GO" id="GO:0005743">
    <property type="term" value="C:mitochondrial inner membrane"/>
    <property type="evidence" value="ECO:0007669"/>
    <property type="project" value="UniProtKB-SubCell"/>
</dbReference>
<evidence type="ECO:0000256" key="9">
    <source>
        <dbReference type="RuleBase" id="RU000488"/>
    </source>
</evidence>
<dbReference type="Gene3D" id="1.50.40.10">
    <property type="entry name" value="Mitochondrial carrier domain"/>
    <property type="match status" value="1"/>
</dbReference>
<dbReference type="AlphaFoldDB" id="A0AAV7JD73"/>
<comment type="caution">
    <text evidence="10">The sequence shown here is derived from an EMBL/GenBank/DDBJ whole genome shotgun (WGS) entry which is preliminary data.</text>
</comment>
<evidence type="ECO:0000256" key="6">
    <source>
        <dbReference type="ARBA" id="ARBA00023128"/>
    </source>
</evidence>
<dbReference type="SUPFAM" id="SSF103506">
    <property type="entry name" value="Mitochondrial carrier"/>
    <property type="match status" value="1"/>
</dbReference>
<evidence type="ECO:0000256" key="2">
    <source>
        <dbReference type="ARBA" id="ARBA00006375"/>
    </source>
</evidence>
<dbReference type="Pfam" id="PF00153">
    <property type="entry name" value="Mito_carr"/>
    <property type="match status" value="3"/>
</dbReference>
<keyword evidence="11" id="KW-1185">Reference proteome</keyword>
<dbReference type="InterPro" id="IPR018108">
    <property type="entry name" value="MCP_transmembrane"/>
</dbReference>
<name>A0AAV7JD73_9METZ</name>
<dbReference type="PANTHER" id="PTHR45678:SF9">
    <property type="entry name" value="CALCIUM-BINDING MITOCHONDRIAL CARRIER PROTEIN ARALAR1"/>
    <property type="match status" value="1"/>
</dbReference>
<evidence type="ECO:0000256" key="5">
    <source>
        <dbReference type="ARBA" id="ARBA00022989"/>
    </source>
</evidence>
<evidence type="ECO:0000256" key="3">
    <source>
        <dbReference type="ARBA" id="ARBA00022692"/>
    </source>
</evidence>
<proteinExistence type="inferred from homology"/>
<sequence length="276" mass="31348">MNVSNNKLLSSKALLWIGASGGLAAAMSTAIHQPLIQLKTHMQRPGFRLGAFLQLSRRYPAKTLYGGLFQRMLIIMPEKAFKMQGYESTRSLFERRTDQRLSYKVMKWFVSGGIAGVCTAMLNSPSELISIQATVWRNSLRDILQERGFTFLYTGWTACLCREVVFGCIFFPSRHLAQLQLECWRGEEATNMDKYQAGLFSGVLASFSTTPFDVMKTRMQSINIREGNKLSVRGVFVFIIQKEGVRSLWRGVVPRLIAVPSHLSFFYLCFELLARN</sequence>
<dbReference type="GO" id="GO:0022857">
    <property type="term" value="F:transmembrane transporter activity"/>
    <property type="evidence" value="ECO:0007669"/>
    <property type="project" value="TreeGrafter"/>
</dbReference>
<dbReference type="EMBL" id="JAKMXF010000354">
    <property type="protein sequence ID" value="KAI6646754.1"/>
    <property type="molecule type" value="Genomic_DNA"/>
</dbReference>
<dbReference type="PROSITE" id="PS50920">
    <property type="entry name" value="SOLCAR"/>
    <property type="match status" value="3"/>
</dbReference>
<keyword evidence="9" id="KW-0813">Transport</keyword>
<evidence type="ECO:0000256" key="4">
    <source>
        <dbReference type="ARBA" id="ARBA00022792"/>
    </source>
</evidence>
<dbReference type="InterPro" id="IPR051028">
    <property type="entry name" value="Mito_Solute_Carrier"/>
</dbReference>
<keyword evidence="7 8" id="KW-0472">Membrane</keyword>
<organism evidence="10 11">
    <name type="scientific">Oopsacas minuta</name>
    <dbReference type="NCBI Taxonomy" id="111878"/>
    <lineage>
        <taxon>Eukaryota</taxon>
        <taxon>Metazoa</taxon>
        <taxon>Porifera</taxon>
        <taxon>Hexactinellida</taxon>
        <taxon>Hexasterophora</taxon>
        <taxon>Lyssacinosida</taxon>
        <taxon>Leucopsacidae</taxon>
        <taxon>Oopsacas</taxon>
    </lineage>
</organism>
<evidence type="ECO:0000313" key="11">
    <source>
        <dbReference type="Proteomes" id="UP001165289"/>
    </source>
</evidence>
<comment type="subcellular location">
    <subcellularLocation>
        <location evidence="1">Mitochondrion inner membrane</location>
        <topology evidence="1">Multi-pass membrane protein</topology>
    </subcellularLocation>
</comment>
<evidence type="ECO:0000313" key="10">
    <source>
        <dbReference type="EMBL" id="KAI6646754.1"/>
    </source>
</evidence>
<protein>
    <submittedName>
        <fullName evidence="10">Mitochondrial substrate carrier family protein X-like</fullName>
    </submittedName>
</protein>
<feature type="repeat" description="Solcar" evidence="8">
    <location>
        <begin position="12"/>
        <end position="92"/>
    </location>
</feature>
<gene>
    <name evidence="10" type="ORF">LOD99_12874</name>
</gene>
<keyword evidence="4" id="KW-0999">Mitochondrion inner membrane</keyword>
<keyword evidence="6" id="KW-0496">Mitochondrion</keyword>
<keyword evidence="3 8" id="KW-0812">Transmembrane</keyword>
<evidence type="ECO:0000256" key="7">
    <source>
        <dbReference type="ARBA" id="ARBA00023136"/>
    </source>
</evidence>
<feature type="repeat" description="Solcar" evidence="8">
    <location>
        <begin position="189"/>
        <end position="276"/>
    </location>
</feature>
<comment type="similarity">
    <text evidence="2 9">Belongs to the mitochondrial carrier (TC 2.A.29) family.</text>
</comment>
<evidence type="ECO:0000256" key="8">
    <source>
        <dbReference type="PROSITE-ProRule" id="PRU00282"/>
    </source>
</evidence>
<dbReference type="PANTHER" id="PTHR45678">
    <property type="entry name" value="MITOCHONDRIAL 2-OXODICARBOXYLATE CARRIER 1-RELATED"/>
    <property type="match status" value="1"/>
</dbReference>